<dbReference type="Gene3D" id="3.40.50.850">
    <property type="entry name" value="Isochorismatase-like"/>
    <property type="match status" value="1"/>
</dbReference>
<dbReference type="AlphaFoldDB" id="A0A6J5ZF81"/>
<evidence type="ECO:0000259" key="2">
    <source>
        <dbReference type="Pfam" id="PF00857"/>
    </source>
</evidence>
<evidence type="ECO:0000256" key="1">
    <source>
        <dbReference type="ARBA" id="ARBA00022801"/>
    </source>
</evidence>
<keyword evidence="1" id="KW-0378">Hydrolase</keyword>
<accession>A0A6J5ZF81</accession>
<evidence type="ECO:0000313" key="3">
    <source>
        <dbReference type="EMBL" id="CAB4339822.1"/>
    </source>
</evidence>
<gene>
    <name evidence="3" type="ORF">UFOPK3775_00825</name>
</gene>
<protein>
    <submittedName>
        <fullName evidence="3">Unannotated protein</fullName>
    </submittedName>
</protein>
<sequence length="184" mass="20364">MSINKSERTASAILVIDVQVGVVQDAYLRDEKVAHIATALAKARAQSIPVIWVRHSEEELPIGSDSWQIVPELVPHDGEPIVEKLFRSSFVETDLADHLSRLNVGHLYICGAETNNCVRHTSHAALEQGFDITLIADAHTTTGFEWNGFEVDAARTIDEQNINFMSYSLPHSTAKAVKVSELFN</sequence>
<dbReference type="InterPro" id="IPR036380">
    <property type="entry name" value="Isochorismatase-like_sf"/>
</dbReference>
<dbReference type="InterPro" id="IPR000868">
    <property type="entry name" value="Isochorismatase-like_dom"/>
</dbReference>
<dbReference type="GO" id="GO:0016787">
    <property type="term" value="F:hydrolase activity"/>
    <property type="evidence" value="ECO:0007669"/>
    <property type="project" value="UniProtKB-KW"/>
</dbReference>
<dbReference type="Pfam" id="PF00857">
    <property type="entry name" value="Isochorismatase"/>
    <property type="match status" value="1"/>
</dbReference>
<dbReference type="InterPro" id="IPR050272">
    <property type="entry name" value="Isochorismatase-like_hydrls"/>
</dbReference>
<feature type="domain" description="Isochorismatase-like" evidence="2">
    <location>
        <begin position="11"/>
        <end position="145"/>
    </location>
</feature>
<reference evidence="3" key="1">
    <citation type="submission" date="2020-05" db="EMBL/GenBank/DDBJ databases">
        <authorList>
            <person name="Chiriac C."/>
            <person name="Salcher M."/>
            <person name="Ghai R."/>
            <person name="Kavagutti S V."/>
        </authorList>
    </citation>
    <scope>NUCLEOTIDE SEQUENCE</scope>
</reference>
<dbReference type="SUPFAM" id="SSF52499">
    <property type="entry name" value="Isochorismatase-like hydrolases"/>
    <property type="match status" value="1"/>
</dbReference>
<proteinExistence type="predicted"/>
<dbReference type="PANTHER" id="PTHR43540">
    <property type="entry name" value="PEROXYUREIDOACRYLATE/UREIDOACRYLATE AMIDOHYDROLASE-RELATED"/>
    <property type="match status" value="1"/>
</dbReference>
<organism evidence="3">
    <name type="scientific">freshwater metagenome</name>
    <dbReference type="NCBI Taxonomy" id="449393"/>
    <lineage>
        <taxon>unclassified sequences</taxon>
        <taxon>metagenomes</taxon>
        <taxon>ecological metagenomes</taxon>
    </lineage>
</organism>
<name>A0A6J5ZF81_9ZZZZ</name>
<dbReference type="EMBL" id="CAESAK010000103">
    <property type="protein sequence ID" value="CAB4339822.1"/>
    <property type="molecule type" value="Genomic_DNA"/>
</dbReference>